<dbReference type="PRINTS" id="PR00463">
    <property type="entry name" value="EP450I"/>
</dbReference>
<name>A0AAW1MQW8_SAPOF</name>
<dbReference type="InterPro" id="IPR002401">
    <property type="entry name" value="Cyt_P450_E_grp-I"/>
</dbReference>
<evidence type="ECO:0000313" key="8">
    <source>
        <dbReference type="EMBL" id="KAK9747816.1"/>
    </source>
</evidence>
<dbReference type="InterPro" id="IPR036396">
    <property type="entry name" value="Cyt_P450_sf"/>
</dbReference>
<evidence type="ECO:0000256" key="4">
    <source>
        <dbReference type="ARBA" id="ARBA00023002"/>
    </source>
</evidence>
<evidence type="ECO:0008006" key="10">
    <source>
        <dbReference type="Google" id="ProtNLM"/>
    </source>
</evidence>
<dbReference type="InterPro" id="IPR001128">
    <property type="entry name" value="Cyt_P450"/>
</dbReference>
<dbReference type="Gene3D" id="1.10.630.10">
    <property type="entry name" value="Cytochrome P450"/>
    <property type="match status" value="1"/>
</dbReference>
<evidence type="ECO:0000256" key="5">
    <source>
        <dbReference type="ARBA" id="ARBA00023004"/>
    </source>
</evidence>
<comment type="similarity">
    <text evidence="2">Belongs to the cytochrome P450 family.</text>
</comment>
<dbReference type="Proteomes" id="UP001443914">
    <property type="component" value="Unassembled WGS sequence"/>
</dbReference>
<evidence type="ECO:0000256" key="1">
    <source>
        <dbReference type="ARBA" id="ARBA00001971"/>
    </source>
</evidence>
<protein>
    <recommendedName>
        <fullName evidence="10">Cytochrome P450</fullName>
    </recommendedName>
</protein>
<keyword evidence="6" id="KW-0349">Heme</keyword>
<keyword evidence="7" id="KW-0812">Transmembrane</keyword>
<evidence type="ECO:0000256" key="7">
    <source>
        <dbReference type="SAM" id="Phobius"/>
    </source>
</evidence>
<evidence type="ECO:0000313" key="9">
    <source>
        <dbReference type="Proteomes" id="UP001443914"/>
    </source>
</evidence>
<dbReference type="GO" id="GO:0004497">
    <property type="term" value="F:monooxygenase activity"/>
    <property type="evidence" value="ECO:0007669"/>
    <property type="project" value="InterPro"/>
</dbReference>
<organism evidence="8 9">
    <name type="scientific">Saponaria officinalis</name>
    <name type="common">Common soapwort</name>
    <name type="synonym">Lychnis saponaria</name>
    <dbReference type="NCBI Taxonomy" id="3572"/>
    <lineage>
        <taxon>Eukaryota</taxon>
        <taxon>Viridiplantae</taxon>
        <taxon>Streptophyta</taxon>
        <taxon>Embryophyta</taxon>
        <taxon>Tracheophyta</taxon>
        <taxon>Spermatophyta</taxon>
        <taxon>Magnoliopsida</taxon>
        <taxon>eudicotyledons</taxon>
        <taxon>Gunneridae</taxon>
        <taxon>Pentapetalae</taxon>
        <taxon>Caryophyllales</taxon>
        <taxon>Caryophyllaceae</taxon>
        <taxon>Caryophylleae</taxon>
        <taxon>Saponaria</taxon>
    </lineage>
</organism>
<keyword evidence="9" id="KW-1185">Reference proteome</keyword>
<dbReference type="Pfam" id="PF00067">
    <property type="entry name" value="p450"/>
    <property type="match status" value="1"/>
</dbReference>
<keyword evidence="3 6" id="KW-0479">Metal-binding</keyword>
<dbReference type="GO" id="GO:0005506">
    <property type="term" value="F:iron ion binding"/>
    <property type="evidence" value="ECO:0007669"/>
    <property type="project" value="InterPro"/>
</dbReference>
<dbReference type="PRINTS" id="PR00385">
    <property type="entry name" value="P450"/>
</dbReference>
<comment type="caution">
    <text evidence="8">The sequence shown here is derived from an EMBL/GenBank/DDBJ whole genome shotgun (WGS) entry which is preliminary data.</text>
</comment>
<dbReference type="GO" id="GO:0016705">
    <property type="term" value="F:oxidoreductase activity, acting on paired donors, with incorporation or reduction of molecular oxygen"/>
    <property type="evidence" value="ECO:0007669"/>
    <property type="project" value="InterPro"/>
</dbReference>
<dbReference type="GO" id="GO:0020037">
    <property type="term" value="F:heme binding"/>
    <property type="evidence" value="ECO:0007669"/>
    <property type="project" value="InterPro"/>
</dbReference>
<dbReference type="CDD" id="cd11064">
    <property type="entry name" value="CYP86A"/>
    <property type="match status" value="1"/>
</dbReference>
<reference evidence="8" key="1">
    <citation type="submission" date="2024-03" db="EMBL/GenBank/DDBJ databases">
        <title>WGS assembly of Saponaria officinalis var. Norfolk2.</title>
        <authorList>
            <person name="Jenkins J."/>
            <person name="Shu S."/>
            <person name="Grimwood J."/>
            <person name="Barry K."/>
            <person name="Goodstein D."/>
            <person name="Schmutz J."/>
            <person name="Leebens-Mack J."/>
            <person name="Osbourn A."/>
        </authorList>
    </citation>
    <scope>NUCLEOTIDE SEQUENCE [LARGE SCALE GENOMIC DNA]</scope>
    <source>
        <strain evidence="8">JIC</strain>
    </source>
</reference>
<dbReference type="SUPFAM" id="SSF48264">
    <property type="entry name" value="Cytochrome P450"/>
    <property type="match status" value="1"/>
</dbReference>
<keyword evidence="5 6" id="KW-0408">Iron</keyword>
<keyword evidence="7" id="KW-0472">Membrane</keyword>
<sequence length="522" mass="60301">MFELNNLLNVSSYFIFSILLLLYINKILHFKGSKGINLTKPYPLIGHLFAFYHHKGDTLFQWFCGLIISSPTATFVVHRPFGERVVMTGNPANVEHILKTKFNNYQKGPIFRNTLRDFLGDGILNVDGETWKLQRQVAIHEFNTKSLRKYIENVVDFELFHRLIPILTNTAQEGTILDLQDVLQRFTFDNICKISFGYDPEYLTPSLPRGEFADALEDATMISTRRFRVLFPLVWKIRRFFNIGSEKRLKEAVLEVREFARSIIRQRKQRTKPSIETEDLLSRFLNNGQFEEENVIDIVIAFILGGRDTTSTALTWFFWVLQKNHVVEKEILKEVQNRKNGHEGDSSYQTGAQTGCSSFTQVKEMVYTHAALCESMRLYPPVPADTKQAEADDVLPDGTPVRQGMRVSYFPYAMGRLESIWGPHWAEYRPERWLEVDVDADETNKWRFVPRDGYSYPVFQAGARTCIGKEMAFLQMKRVVAGILSKFRVIPVIKEGLEPIYVPNLTAKMEGGLLVRIEERIV</sequence>
<keyword evidence="7" id="KW-1133">Transmembrane helix</keyword>
<accession>A0AAW1MQW8</accession>
<dbReference type="AlphaFoldDB" id="A0AAW1MQW8"/>
<proteinExistence type="inferred from homology"/>
<evidence type="ECO:0000256" key="6">
    <source>
        <dbReference type="PIRSR" id="PIRSR602401-1"/>
    </source>
</evidence>
<dbReference type="EMBL" id="JBDFQZ010000002">
    <property type="protein sequence ID" value="KAK9747816.1"/>
    <property type="molecule type" value="Genomic_DNA"/>
</dbReference>
<evidence type="ECO:0000256" key="2">
    <source>
        <dbReference type="ARBA" id="ARBA00010617"/>
    </source>
</evidence>
<evidence type="ECO:0000256" key="3">
    <source>
        <dbReference type="ARBA" id="ARBA00022723"/>
    </source>
</evidence>
<gene>
    <name evidence="8" type="ORF">RND81_02G015900</name>
</gene>
<keyword evidence="4" id="KW-0560">Oxidoreductase</keyword>
<comment type="cofactor">
    <cofactor evidence="1 6">
        <name>heme</name>
        <dbReference type="ChEBI" id="CHEBI:30413"/>
    </cofactor>
</comment>
<feature type="binding site" description="axial binding residue" evidence="6">
    <location>
        <position position="466"/>
    </location>
    <ligand>
        <name>heme</name>
        <dbReference type="ChEBI" id="CHEBI:30413"/>
    </ligand>
    <ligandPart>
        <name>Fe</name>
        <dbReference type="ChEBI" id="CHEBI:18248"/>
    </ligandPart>
</feature>
<feature type="transmembrane region" description="Helical" evidence="7">
    <location>
        <begin position="6"/>
        <end position="24"/>
    </location>
</feature>
<dbReference type="PANTHER" id="PTHR24296">
    <property type="entry name" value="CYTOCHROME P450"/>
    <property type="match status" value="1"/>
</dbReference>